<protein>
    <submittedName>
        <fullName evidence="1">Uncharacterized protein</fullName>
    </submittedName>
</protein>
<dbReference type="AlphaFoldDB" id="A0A0S7EDW0"/>
<name>A0A0S7EDW0_9FLAO</name>
<dbReference type="RefSeq" id="WP_006257503.1">
    <property type="nucleotide sequence ID" value="NZ_BCMQ01000001.1"/>
</dbReference>
<dbReference type="EMBL" id="CP013690">
    <property type="protein sequence ID" value="ALU25997.1"/>
    <property type="molecule type" value="Genomic_DNA"/>
</dbReference>
<evidence type="ECO:0000313" key="2">
    <source>
        <dbReference type="Proteomes" id="UP000069030"/>
    </source>
</evidence>
<proteinExistence type="predicted"/>
<organism evidence="1 2">
    <name type="scientific">Myroides odoratimimus</name>
    <dbReference type="NCBI Taxonomy" id="76832"/>
    <lineage>
        <taxon>Bacteria</taxon>
        <taxon>Pseudomonadati</taxon>
        <taxon>Bacteroidota</taxon>
        <taxon>Flavobacteriia</taxon>
        <taxon>Flavobacteriales</taxon>
        <taxon>Flavobacteriaceae</taxon>
        <taxon>Myroides</taxon>
    </lineage>
</organism>
<dbReference type="GeneID" id="66974640"/>
<sequence length="119" mass="13943">MNLIRNNKLLYTFDDEVVSKFVYAIDEKKIELSFDGFYDLEKDEVIDRKCILIIESWSKALSRLYPNSKFDNLGSNFGIISMIVAVNVEHDEVYMTVSTIDNRHYDLIFLKPSMYISLI</sequence>
<reference evidence="1 2" key="1">
    <citation type="journal article" date="2016" name="J. Zhejiang Univ. Sci. B">
        <title>Antibiotic resistance mechanisms of Myroides sp.</title>
        <authorList>
            <person name="Hu S."/>
            <person name="Yuan S."/>
            <person name="Qu H."/>
            <person name="Jiang T."/>
            <person name="Zhou Y."/>
            <person name="Wang M."/>
            <person name="Ming D."/>
        </authorList>
    </citation>
    <scope>NUCLEOTIDE SEQUENCE [LARGE SCALE GENOMIC DNA]</scope>
    <source>
        <strain evidence="1 2">PR63039</strain>
    </source>
</reference>
<gene>
    <name evidence="1" type="ORF">AS202_07500</name>
</gene>
<dbReference type="Proteomes" id="UP000069030">
    <property type="component" value="Chromosome"/>
</dbReference>
<accession>A0A0S7EDW0</accession>
<evidence type="ECO:0000313" key="1">
    <source>
        <dbReference type="EMBL" id="ALU25997.1"/>
    </source>
</evidence>
<dbReference type="eggNOG" id="ENOG5030MRB">
    <property type="taxonomic scope" value="Bacteria"/>
</dbReference>
<dbReference type="KEGG" id="mod:AS202_07500"/>